<dbReference type="InterPro" id="IPR002104">
    <property type="entry name" value="Integrase_catalytic"/>
</dbReference>
<evidence type="ECO:0000313" key="7">
    <source>
        <dbReference type="Proteomes" id="UP000007813"/>
    </source>
</evidence>
<dbReference type="Gene3D" id="1.10.150.130">
    <property type="match status" value="1"/>
</dbReference>
<keyword evidence="3" id="KW-0233">DNA recombination</keyword>
<sequence>MFITRNKPNWKGETERTYRKSLDTFEAYADDEGLETLADLKMWNVGRYTDWLVNSDYARASILSKQKQARRWLKWMESQGYLRVGMHLAIEPLKLNDSEQTSSDILRPETLREFLSYYRDSVKWRGKRQHALLEVIGHTGARRSCIRALDVSDYDPDARTLTFINRPETETRLKRGDAHQRKVILSETPNKILYEYVERERHERHDKNGRRPLFSSRQGRPAKSTVTNWVYQATLPCIMRECPHSRERHSCEWTNQTKASQCPSSTSPHPTRRGSITWQLNIGRSIEDVADRAATTPDVIRRYYDRPDLDEDLRRRITDFDGIDICEHSDPTDVNEVIDS</sequence>
<dbReference type="AlphaFoldDB" id="J3JI58"/>
<dbReference type="GO" id="GO:0003677">
    <property type="term" value="F:DNA binding"/>
    <property type="evidence" value="ECO:0007669"/>
    <property type="project" value="UniProtKB-KW"/>
</dbReference>
<protein>
    <recommendedName>
        <fullName evidence="5">Tyr recombinase domain-containing protein</fullName>
    </recommendedName>
</protein>
<proteinExistence type="predicted"/>
<dbReference type="PATRIC" id="fig|1210908.3.peg.577"/>
<dbReference type="CDD" id="cd00397">
    <property type="entry name" value="DNA_BRE_C"/>
    <property type="match status" value="1"/>
</dbReference>
<evidence type="ECO:0000256" key="4">
    <source>
        <dbReference type="SAM" id="MobiDB-lite"/>
    </source>
</evidence>
<evidence type="ECO:0000256" key="2">
    <source>
        <dbReference type="ARBA" id="ARBA00023125"/>
    </source>
</evidence>
<feature type="domain" description="Tyr recombinase" evidence="5">
    <location>
        <begin position="101"/>
        <end position="319"/>
    </location>
</feature>
<dbReference type="GO" id="GO:0006310">
    <property type="term" value="P:DNA recombination"/>
    <property type="evidence" value="ECO:0007669"/>
    <property type="project" value="UniProtKB-KW"/>
</dbReference>
<dbReference type="InterPro" id="IPR050090">
    <property type="entry name" value="Tyrosine_recombinase_XerCD"/>
</dbReference>
<organism evidence="6 7">
    <name type="scientific">Halogranum salarium B-1</name>
    <dbReference type="NCBI Taxonomy" id="1210908"/>
    <lineage>
        <taxon>Archaea</taxon>
        <taxon>Methanobacteriati</taxon>
        <taxon>Methanobacteriota</taxon>
        <taxon>Stenosarchaea group</taxon>
        <taxon>Halobacteria</taxon>
        <taxon>Halobacteriales</taxon>
        <taxon>Haloferacaceae</taxon>
    </lineage>
</organism>
<dbReference type="InterPro" id="IPR013762">
    <property type="entry name" value="Integrase-like_cat_sf"/>
</dbReference>
<feature type="region of interest" description="Disordered" evidence="4">
    <location>
        <begin position="201"/>
        <end position="220"/>
    </location>
</feature>
<accession>J3JI58</accession>
<dbReference type="Proteomes" id="UP000007813">
    <property type="component" value="Unassembled WGS sequence"/>
</dbReference>
<comment type="caution">
    <text evidence="6">The sequence shown here is derived from an EMBL/GenBank/DDBJ whole genome shotgun (WGS) entry which is preliminary data.</text>
</comment>
<dbReference type="InterPro" id="IPR010998">
    <property type="entry name" value="Integrase_recombinase_N"/>
</dbReference>
<keyword evidence="2" id="KW-0238">DNA-binding</keyword>
<dbReference type="OrthoDB" id="198497at2157"/>
<dbReference type="RefSeq" id="WP_009374641.1">
    <property type="nucleotide sequence ID" value="NZ_ALJD01000002.1"/>
</dbReference>
<dbReference type="PANTHER" id="PTHR30349">
    <property type="entry name" value="PHAGE INTEGRASE-RELATED"/>
    <property type="match status" value="1"/>
</dbReference>
<dbReference type="SUPFAM" id="SSF56349">
    <property type="entry name" value="DNA breaking-rejoining enzymes"/>
    <property type="match status" value="1"/>
</dbReference>
<evidence type="ECO:0000313" key="6">
    <source>
        <dbReference type="EMBL" id="EJN61566.1"/>
    </source>
</evidence>
<dbReference type="GO" id="GO:0015074">
    <property type="term" value="P:DNA integration"/>
    <property type="evidence" value="ECO:0007669"/>
    <property type="project" value="UniProtKB-KW"/>
</dbReference>
<dbReference type="PANTHER" id="PTHR30349:SF41">
    <property type="entry name" value="INTEGRASE_RECOMBINASE PROTEIN MJ0367-RELATED"/>
    <property type="match status" value="1"/>
</dbReference>
<keyword evidence="1" id="KW-0229">DNA integration</keyword>
<evidence type="ECO:0000256" key="3">
    <source>
        <dbReference type="ARBA" id="ARBA00023172"/>
    </source>
</evidence>
<dbReference type="InterPro" id="IPR011010">
    <property type="entry name" value="DNA_brk_join_enz"/>
</dbReference>
<gene>
    <name evidence="6" type="ORF">HSB1_06070</name>
</gene>
<evidence type="ECO:0000256" key="1">
    <source>
        <dbReference type="ARBA" id="ARBA00022908"/>
    </source>
</evidence>
<name>J3JI58_9EURY</name>
<dbReference type="EMBL" id="ALJD01000002">
    <property type="protein sequence ID" value="EJN61566.1"/>
    <property type="molecule type" value="Genomic_DNA"/>
</dbReference>
<dbReference type="Gene3D" id="1.10.443.10">
    <property type="entry name" value="Intergrase catalytic core"/>
    <property type="match status" value="1"/>
</dbReference>
<evidence type="ECO:0000259" key="5">
    <source>
        <dbReference type="PROSITE" id="PS51898"/>
    </source>
</evidence>
<dbReference type="PROSITE" id="PS51898">
    <property type="entry name" value="TYR_RECOMBINASE"/>
    <property type="match status" value="1"/>
</dbReference>
<reference evidence="6 7" key="1">
    <citation type="journal article" date="2012" name="J. Bacteriol.">
        <title>Draft Genome Sequence of the Extremely Halophilic Archaeon Halogranum salarium B-1T.</title>
        <authorList>
            <person name="Kim K.K."/>
            <person name="Lee K.C."/>
            <person name="Lee J.S."/>
        </authorList>
    </citation>
    <scope>NUCLEOTIDE SEQUENCE [LARGE SCALE GENOMIC DNA]</scope>
    <source>
        <strain evidence="6 7">B-1</strain>
    </source>
</reference>
<dbReference type="eggNOG" id="arCOG01250">
    <property type="taxonomic scope" value="Archaea"/>
</dbReference>